<dbReference type="AlphaFoldDB" id="A0A4R7G6D7"/>
<evidence type="ECO:0000256" key="1">
    <source>
        <dbReference type="ARBA" id="ARBA00023015"/>
    </source>
</evidence>
<dbReference type="EMBL" id="SOAN01000002">
    <property type="protein sequence ID" value="TDS86931.1"/>
    <property type="molecule type" value="Genomic_DNA"/>
</dbReference>
<dbReference type="PROSITE" id="PS50995">
    <property type="entry name" value="HTH_MARR_2"/>
    <property type="match status" value="1"/>
</dbReference>
<dbReference type="InterPro" id="IPR039422">
    <property type="entry name" value="MarR/SlyA-like"/>
</dbReference>
<dbReference type="InterPro" id="IPR036388">
    <property type="entry name" value="WH-like_DNA-bd_sf"/>
</dbReference>
<comment type="caution">
    <text evidence="5">The sequence shown here is derived from an EMBL/GenBank/DDBJ whole genome shotgun (WGS) entry which is preliminary data.</text>
</comment>
<dbReference type="GO" id="GO:0003700">
    <property type="term" value="F:DNA-binding transcription factor activity"/>
    <property type="evidence" value="ECO:0007669"/>
    <property type="project" value="InterPro"/>
</dbReference>
<dbReference type="PANTHER" id="PTHR33164:SF43">
    <property type="entry name" value="HTH-TYPE TRANSCRIPTIONAL REPRESSOR YETL"/>
    <property type="match status" value="1"/>
</dbReference>
<proteinExistence type="predicted"/>
<evidence type="ECO:0000313" key="5">
    <source>
        <dbReference type="EMBL" id="TDS86931.1"/>
    </source>
</evidence>
<dbReference type="SUPFAM" id="SSF46785">
    <property type="entry name" value="Winged helix' DNA-binding domain"/>
    <property type="match status" value="1"/>
</dbReference>
<accession>A0A4R7G6D7</accession>
<evidence type="ECO:0000256" key="3">
    <source>
        <dbReference type="ARBA" id="ARBA00023163"/>
    </source>
</evidence>
<dbReference type="PANTHER" id="PTHR33164">
    <property type="entry name" value="TRANSCRIPTIONAL REGULATOR, MARR FAMILY"/>
    <property type="match status" value="1"/>
</dbReference>
<gene>
    <name evidence="5" type="ORF">EV640_102226</name>
</gene>
<dbReference type="GO" id="GO:0003677">
    <property type="term" value="F:DNA binding"/>
    <property type="evidence" value="ECO:0007669"/>
    <property type="project" value="UniProtKB-KW"/>
</dbReference>
<evidence type="ECO:0000259" key="4">
    <source>
        <dbReference type="PROSITE" id="PS50995"/>
    </source>
</evidence>
<dbReference type="SMART" id="SM00347">
    <property type="entry name" value="HTH_MARR"/>
    <property type="match status" value="1"/>
</dbReference>
<organism evidence="5 6">
    <name type="scientific">Nesterenkonia aurantiaca</name>
    <dbReference type="NCBI Taxonomy" id="1436010"/>
    <lineage>
        <taxon>Bacteria</taxon>
        <taxon>Bacillati</taxon>
        <taxon>Actinomycetota</taxon>
        <taxon>Actinomycetes</taxon>
        <taxon>Micrococcales</taxon>
        <taxon>Micrococcaceae</taxon>
        <taxon>Nesterenkonia</taxon>
    </lineage>
</organism>
<dbReference type="InterPro" id="IPR000835">
    <property type="entry name" value="HTH_MarR-typ"/>
</dbReference>
<reference evidence="5 6" key="1">
    <citation type="submission" date="2019-03" db="EMBL/GenBank/DDBJ databases">
        <title>Genomic Encyclopedia of Type Strains, Phase III (KMG-III): the genomes of soil and plant-associated and newly described type strains.</title>
        <authorList>
            <person name="Whitman W."/>
        </authorList>
    </citation>
    <scope>NUCLEOTIDE SEQUENCE [LARGE SCALE GENOMIC DNA]</scope>
    <source>
        <strain evidence="5 6">DSM 27373</strain>
    </source>
</reference>
<dbReference type="Gene3D" id="1.10.10.10">
    <property type="entry name" value="Winged helix-like DNA-binding domain superfamily/Winged helix DNA-binding domain"/>
    <property type="match status" value="1"/>
</dbReference>
<sequence>MAQDQQDRHALTGFPNAAIHLLRGLEEERQRLAEEHSLSPTDLRGLFRVAESGDLTPKELAGHLALSSGAVTGISRRLVDAGLLQRVAQPEDRRSVRLQLTSEGHRTISAIHADFIAMVARATHGLPQEDVTTATDVLWRVTGALWERQSAIRAPGRSLPADIP</sequence>
<keyword evidence="1" id="KW-0805">Transcription regulation</keyword>
<keyword evidence="2 5" id="KW-0238">DNA-binding</keyword>
<name>A0A4R7G6D7_9MICC</name>
<dbReference type="Pfam" id="PF01047">
    <property type="entry name" value="MarR"/>
    <property type="match status" value="1"/>
</dbReference>
<evidence type="ECO:0000313" key="6">
    <source>
        <dbReference type="Proteomes" id="UP000294506"/>
    </source>
</evidence>
<dbReference type="PROSITE" id="PS01117">
    <property type="entry name" value="HTH_MARR_1"/>
    <property type="match status" value="1"/>
</dbReference>
<dbReference type="Proteomes" id="UP000294506">
    <property type="component" value="Unassembled WGS sequence"/>
</dbReference>
<keyword evidence="3" id="KW-0804">Transcription</keyword>
<dbReference type="InterPro" id="IPR023187">
    <property type="entry name" value="Tscrpt_reg_MarR-type_CS"/>
</dbReference>
<dbReference type="InterPro" id="IPR036390">
    <property type="entry name" value="WH_DNA-bd_sf"/>
</dbReference>
<dbReference type="PRINTS" id="PR00598">
    <property type="entry name" value="HTHMARR"/>
</dbReference>
<evidence type="ECO:0000256" key="2">
    <source>
        <dbReference type="ARBA" id="ARBA00023125"/>
    </source>
</evidence>
<keyword evidence="6" id="KW-1185">Reference proteome</keyword>
<feature type="domain" description="HTH marR-type" evidence="4">
    <location>
        <begin position="1"/>
        <end position="143"/>
    </location>
</feature>
<protein>
    <submittedName>
        <fullName evidence="5">DNA-binding MarR family transcriptional regulator</fullName>
    </submittedName>
</protein>
<dbReference type="GO" id="GO:0006950">
    <property type="term" value="P:response to stress"/>
    <property type="evidence" value="ECO:0007669"/>
    <property type="project" value="TreeGrafter"/>
</dbReference>